<dbReference type="AlphaFoldDB" id="A0A4Y1ZAX6"/>
<evidence type="ECO:0000256" key="1">
    <source>
        <dbReference type="SAM" id="Phobius"/>
    </source>
</evidence>
<feature type="transmembrane region" description="Helical" evidence="1">
    <location>
        <begin position="12"/>
        <end position="33"/>
    </location>
</feature>
<accession>A0A4Y1ZAX6</accession>
<comment type="caution">
    <text evidence="2">The sequence shown here is derived from an EMBL/GenBank/DDBJ whole genome shotgun (WGS) entry which is preliminary data.</text>
</comment>
<protein>
    <submittedName>
        <fullName evidence="2">Uncharacterized protein</fullName>
    </submittedName>
</protein>
<evidence type="ECO:0000313" key="2">
    <source>
        <dbReference type="EMBL" id="GAY76180.1"/>
    </source>
</evidence>
<proteinExistence type="predicted"/>
<sequence length="55" mass="6112">MRSNRQNHSQRKAKTLAVVTGMSAHLSMIILAARPYPSHDRESGIHPPAESSPQY</sequence>
<dbReference type="EMBL" id="BEXB01000011">
    <property type="protein sequence ID" value="GAY76180.1"/>
    <property type="molecule type" value="Genomic_DNA"/>
</dbReference>
<name>A0A4Y1ZAX6_9BACL</name>
<reference evidence="2 3" key="1">
    <citation type="submission" date="2017-11" db="EMBL/GenBank/DDBJ databases">
        <title>Draft Genome Sequence of Sporolactobacillus inulinus NBRC 111894 Isolated from Koso, a Japanese Sugar-Vegetable Fermented Beverage.</title>
        <authorList>
            <person name="Chiou T.Y."/>
            <person name="Oshima K."/>
            <person name="Suda W."/>
            <person name="Hattori M."/>
            <person name="Takahashi T."/>
        </authorList>
    </citation>
    <scope>NUCLEOTIDE SEQUENCE [LARGE SCALE GENOMIC DNA]</scope>
    <source>
        <strain evidence="2 3">NBRC111894</strain>
    </source>
</reference>
<evidence type="ECO:0000313" key="3">
    <source>
        <dbReference type="Proteomes" id="UP000319716"/>
    </source>
</evidence>
<keyword evidence="1" id="KW-0812">Transmembrane</keyword>
<keyword evidence="1" id="KW-1133">Transmembrane helix</keyword>
<keyword evidence="1" id="KW-0472">Membrane</keyword>
<dbReference type="Proteomes" id="UP000319716">
    <property type="component" value="Unassembled WGS sequence"/>
</dbReference>
<organism evidence="2 3">
    <name type="scientific">Sporolactobacillus inulinus</name>
    <dbReference type="NCBI Taxonomy" id="2078"/>
    <lineage>
        <taxon>Bacteria</taxon>
        <taxon>Bacillati</taxon>
        <taxon>Bacillota</taxon>
        <taxon>Bacilli</taxon>
        <taxon>Bacillales</taxon>
        <taxon>Sporolactobacillaceae</taxon>
        <taxon>Sporolactobacillus</taxon>
    </lineage>
</organism>
<gene>
    <name evidence="2" type="ORF">NBRC111894_1734</name>
</gene>